<protein>
    <submittedName>
        <fullName evidence="3">Uncharacterized protein</fullName>
    </submittedName>
</protein>
<dbReference type="PANTHER" id="PTHR47534">
    <property type="entry name" value="YALI0E05731P"/>
    <property type="match status" value="1"/>
</dbReference>
<dbReference type="AlphaFoldDB" id="A0AAE0LYA7"/>
<reference evidence="3" key="1">
    <citation type="journal article" date="2023" name="Mol. Phylogenet. Evol.">
        <title>Genome-scale phylogeny and comparative genomics of the fungal order Sordariales.</title>
        <authorList>
            <person name="Hensen N."/>
            <person name="Bonometti L."/>
            <person name="Westerberg I."/>
            <person name="Brannstrom I.O."/>
            <person name="Guillou S."/>
            <person name="Cros-Aarteil S."/>
            <person name="Calhoun S."/>
            <person name="Haridas S."/>
            <person name="Kuo A."/>
            <person name="Mondo S."/>
            <person name="Pangilinan J."/>
            <person name="Riley R."/>
            <person name="LaButti K."/>
            <person name="Andreopoulos B."/>
            <person name="Lipzen A."/>
            <person name="Chen C."/>
            <person name="Yan M."/>
            <person name="Daum C."/>
            <person name="Ng V."/>
            <person name="Clum A."/>
            <person name="Steindorff A."/>
            <person name="Ohm R.A."/>
            <person name="Martin F."/>
            <person name="Silar P."/>
            <person name="Natvig D.O."/>
            <person name="Lalanne C."/>
            <person name="Gautier V."/>
            <person name="Ament-Velasquez S.L."/>
            <person name="Kruys A."/>
            <person name="Hutchinson M.I."/>
            <person name="Powell A.J."/>
            <person name="Barry K."/>
            <person name="Miller A.N."/>
            <person name="Grigoriev I.V."/>
            <person name="Debuchy R."/>
            <person name="Gladieux P."/>
            <person name="Hiltunen Thoren M."/>
            <person name="Johannesson H."/>
        </authorList>
    </citation>
    <scope>NUCLEOTIDE SEQUENCE</scope>
    <source>
        <strain evidence="3">CBS 118394</strain>
    </source>
</reference>
<comment type="caution">
    <text evidence="3">The sequence shown here is derived from an EMBL/GenBank/DDBJ whole genome shotgun (WGS) entry which is preliminary data.</text>
</comment>
<proteinExistence type="predicted"/>
<name>A0AAE0LYA7_9PEZI</name>
<keyword evidence="2" id="KW-0812">Transmembrane</keyword>
<keyword evidence="2" id="KW-0472">Membrane</keyword>
<evidence type="ECO:0000313" key="4">
    <source>
        <dbReference type="Proteomes" id="UP001283341"/>
    </source>
</evidence>
<accession>A0AAE0LYA7</accession>
<dbReference type="EMBL" id="JAUEDM010000009">
    <property type="protein sequence ID" value="KAK3312228.1"/>
    <property type="molecule type" value="Genomic_DNA"/>
</dbReference>
<evidence type="ECO:0000256" key="1">
    <source>
        <dbReference type="ARBA" id="ARBA00023002"/>
    </source>
</evidence>
<dbReference type="GO" id="GO:0016491">
    <property type="term" value="F:oxidoreductase activity"/>
    <property type="evidence" value="ECO:0007669"/>
    <property type="project" value="UniProtKB-KW"/>
</dbReference>
<keyword evidence="1" id="KW-0560">Oxidoreductase</keyword>
<evidence type="ECO:0000313" key="3">
    <source>
        <dbReference type="EMBL" id="KAK3312228.1"/>
    </source>
</evidence>
<organism evidence="3 4">
    <name type="scientific">Apodospora peruviana</name>
    <dbReference type="NCBI Taxonomy" id="516989"/>
    <lineage>
        <taxon>Eukaryota</taxon>
        <taxon>Fungi</taxon>
        <taxon>Dikarya</taxon>
        <taxon>Ascomycota</taxon>
        <taxon>Pezizomycotina</taxon>
        <taxon>Sordariomycetes</taxon>
        <taxon>Sordariomycetidae</taxon>
        <taxon>Sordariales</taxon>
        <taxon>Lasiosphaeriaceae</taxon>
        <taxon>Apodospora</taxon>
    </lineage>
</organism>
<dbReference type="SUPFAM" id="SSF51735">
    <property type="entry name" value="NAD(P)-binding Rossmann-fold domains"/>
    <property type="match status" value="1"/>
</dbReference>
<sequence length="375" mass="41307">MTVPQQRPVTRKQIQASNAHIDPAEPNCPRTAVFVGGTAGLGEAALHDLALRLGAAREHNRDVRRPARIYVVGRHASAARVKESLAKIKARIRAGNPDDDGGVELIWTPGEVSLLAEVKRICAELKEKETSLDLLFLSTGYAPFGGREETKEGLDTAHVLGYYAKILFVQHLLPLLRNAPAARVVAILAAGRESASFGFDVNDLNLENLDKPTNRWWFLPFGARCQVHNVTMFTMAMEQIADDEANTGITFIHASPGLVNTGNLNRGWQGRWFLQILANIVLAPVFLLAGFSLQESRERMMYLMTSAKYGGRGVPLSTTPGVVPGVTTRSQETGGLFLVHQLCGSLTDDRVLVELRKHAKEKIWEKTEEVLRPYV</sequence>
<dbReference type="InterPro" id="IPR036291">
    <property type="entry name" value="NAD(P)-bd_dom_sf"/>
</dbReference>
<keyword evidence="2" id="KW-1133">Transmembrane helix</keyword>
<dbReference type="InterPro" id="IPR052228">
    <property type="entry name" value="Sec_Metab_Biosynth_Oxidored"/>
</dbReference>
<gene>
    <name evidence="3" type="ORF">B0H66DRAFT_395933</name>
</gene>
<reference evidence="3" key="2">
    <citation type="submission" date="2023-06" db="EMBL/GenBank/DDBJ databases">
        <authorList>
            <consortium name="Lawrence Berkeley National Laboratory"/>
            <person name="Haridas S."/>
            <person name="Hensen N."/>
            <person name="Bonometti L."/>
            <person name="Westerberg I."/>
            <person name="Brannstrom I.O."/>
            <person name="Guillou S."/>
            <person name="Cros-Aarteil S."/>
            <person name="Calhoun S."/>
            <person name="Kuo A."/>
            <person name="Mondo S."/>
            <person name="Pangilinan J."/>
            <person name="Riley R."/>
            <person name="Labutti K."/>
            <person name="Andreopoulos B."/>
            <person name="Lipzen A."/>
            <person name="Chen C."/>
            <person name="Yanf M."/>
            <person name="Daum C."/>
            <person name="Ng V."/>
            <person name="Clum A."/>
            <person name="Steindorff A."/>
            <person name="Ohm R."/>
            <person name="Martin F."/>
            <person name="Silar P."/>
            <person name="Natvig D."/>
            <person name="Lalanne C."/>
            <person name="Gautier V."/>
            <person name="Ament-Velasquez S.L."/>
            <person name="Kruys A."/>
            <person name="Hutchinson M.I."/>
            <person name="Powell A.J."/>
            <person name="Barry K."/>
            <person name="Miller A.N."/>
            <person name="Grigoriev I.V."/>
            <person name="Debuchy R."/>
            <person name="Gladieux P."/>
            <person name="Thoren M.H."/>
            <person name="Johannesson H."/>
        </authorList>
    </citation>
    <scope>NUCLEOTIDE SEQUENCE</scope>
    <source>
        <strain evidence="3">CBS 118394</strain>
    </source>
</reference>
<evidence type="ECO:0000256" key="2">
    <source>
        <dbReference type="SAM" id="Phobius"/>
    </source>
</evidence>
<keyword evidence="4" id="KW-1185">Reference proteome</keyword>
<feature type="transmembrane region" description="Helical" evidence="2">
    <location>
        <begin position="272"/>
        <end position="293"/>
    </location>
</feature>
<dbReference type="Proteomes" id="UP001283341">
    <property type="component" value="Unassembled WGS sequence"/>
</dbReference>
<dbReference type="Gene3D" id="3.40.50.720">
    <property type="entry name" value="NAD(P)-binding Rossmann-like Domain"/>
    <property type="match status" value="1"/>
</dbReference>
<dbReference type="PANTHER" id="PTHR47534:SF3">
    <property type="entry name" value="ALCOHOL DEHYDROGENASE-LIKE C-TERMINAL DOMAIN-CONTAINING PROTEIN"/>
    <property type="match status" value="1"/>
</dbReference>